<dbReference type="GeneID" id="68104587"/>
<reference evidence="11 12" key="1">
    <citation type="journal article" date="2018" name="BMC Genomics">
        <title>The genome of Naegleria lovaniensis, the basis for a comparative approach to unravel pathogenicity factors of the human pathogenic amoeba N. fowleri.</title>
        <authorList>
            <person name="Liechti N."/>
            <person name="Schurch N."/>
            <person name="Bruggmann R."/>
            <person name="Wittwer M."/>
        </authorList>
    </citation>
    <scope>NUCLEOTIDE SEQUENCE [LARGE SCALE GENOMIC DNA]</scope>
    <source>
        <strain evidence="11 12">ATCC 30569</strain>
    </source>
</reference>
<evidence type="ECO:0000256" key="8">
    <source>
        <dbReference type="ARBA" id="ARBA00025273"/>
    </source>
</evidence>
<feature type="region of interest" description="Disordered" evidence="10">
    <location>
        <begin position="94"/>
        <end position="128"/>
    </location>
</feature>
<proteinExistence type="predicted"/>
<dbReference type="PANTHER" id="PTHR14594">
    <property type="entry name" value="CENTROSOMAL PROTEIN OF 70 KDA"/>
    <property type="match status" value="1"/>
</dbReference>
<keyword evidence="5" id="KW-0802">TPR repeat</keyword>
<keyword evidence="4" id="KW-0963">Cytoplasm</keyword>
<sequence>MASSLSPTSPSSFQQHTKVQEEDTQHVVTEPSLRDNSELRIPSLDLSTLNTSKTSDTELADIQEQHHDALEEYIKDENFDGLSMAIEKLWNNKQQQMSNTRNPSEEEIDPIKQSKNDDISLHNQDTTHFTSNVGETSLALKISSPTSANKSIISLSESEAEVRLKELLQKIEISSTLQETCNNHENIHNSSILEQDHAMTSTPSIPQQPPLPKDITPHPQVDVHALIEHYEHLQEELEKVGMEEFAPSEEAIPSYQSQMDNLFHKDNSSRYNEMDQILPMLSTLIEERLQPVSDLLRSSGYAGFVGETDIVHRIRDTFKIMLEDLDRKSKTIELQSKNQQEFTKTMIKLKQQVEKANEITNQYKIQLEKKEIELKSFKENNNVNTSKNEKELVQMRRTIDGLNAKVLQYDSIISSKDDEINDLKKKMYQFVSKEETKRINSMNIFSQIHKRKPTTKSDAKEIDLIGMYEEQRIQLKREVVFLKKEVQRLNDLEIQMQSDSDNKNEEQVKKLLSQLKVEREKYTQLESEFNATQQKLSTAIAQNQRITANLEEENTRLLKELQNRPSAQDYSQLQKLNEDFRKTIKLLRIKEKELEEIKKSNDPKSVLTIPAGKWSESPNEKRKKQPQASTTPNKLIEETQAELKRFKDITMEICKILNISDVVDLVPSLQKTISIVKAVPKMEKFICEVCEMCQKGTNELGHQIELKPKIVAPLLGYWIEKLKDSQVMEKEIAELLNSRPNATTKIDYSDPDFKVMKSQIITAIQELINP</sequence>
<dbReference type="GO" id="GO:0005813">
    <property type="term" value="C:centrosome"/>
    <property type="evidence" value="ECO:0007669"/>
    <property type="project" value="UniProtKB-SubCell"/>
</dbReference>
<evidence type="ECO:0000256" key="3">
    <source>
        <dbReference type="ARBA" id="ARBA00018408"/>
    </source>
</evidence>
<evidence type="ECO:0000313" key="11">
    <source>
        <dbReference type="EMBL" id="KAG2373394.1"/>
    </source>
</evidence>
<accession>A0AA88GF19</accession>
<organism evidence="11 12">
    <name type="scientific">Naegleria lovaniensis</name>
    <name type="common">Amoeba</name>
    <dbReference type="NCBI Taxonomy" id="51637"/>
    <lineage>
        <taxon>Eukaryota</taxon>
        <taxon>Discoba</taxon>
        <taxon>Heterolobosea</taxon>
        <taxon>Tetramitia</taxon>
        <taxon>Eutetramitia</taxon>
        <taxon>Vahlkampfiidae</taxon>
        <taxon>Naegleria</taxon>
    </lineage>
</organism>
<comment type="subcellular location">
    <subcellularLocation>
        <location evidence="1">Cytoplasm</location>
        <location evidence="1">Cytoskeleton</location>
        <location evidence="1">Microtubule organizing center</location>
        <location evidence="1">Centrosome</location>
    </subcellularLocation>
</comment>
<evidence type="ECO:0000256" key="4">
    <source>
        <dbReference type="ARBA" id="ARBA00022490"/>
    </source>
</evidence>
<protein>
    <recommendedName>
        <fullName evidence="3">Centrosomal protein of 70 kDa</fullName>
    </recommendedName>
</protein>
<evidence type="ECO:0000256" key="7">
    <source>
        <dbReference type="ARBA" id="ARBA00023212"/>
    </source>
</evidence>
<feature type="coiled-coil region" evidence="9">
    <location>
        <begin position="346"/>
        <end position="380"/>
    </location>
</feature>
<dbReference type="InterPro" id="IPR037692">
    <property type="entry name" value="CEP70"/>
</dbReference>
<evidence type="ECO:0000256" key="2">
    <source>
        <dbReference type="ARBA" id="ARBA00011832"/>
    </source>
</evidence>
<feature type="compositionally biased region" description="Basic and acidic residues" evidence="10">
    <location>
        <begin position="109"/>
        <end position="120"/>
    </location>
</feature>
<evidence type="ECO:0000256" key="6">
    <source>
        <dbReference type="ARBA" id="ARBA00023054"/>
    </source>
</evidence>
<feature type="region of interest" description="Disordered" evidence="10">
    <location>
        <begin position="607"/>
        <end position="635"/>
    </location>
</feature>
<keyword evidence="7" id="KW-0206">Cytoskeleton</keyword>
<dbReference type="RefSeq" id="XP_044542568.1">
    <property type="nucleotide sequence ID" value="XM_044687866.1"/>
</dbReference>
<comment type="caution">
    <text evidence="11">The sequence shown here is derived from an EMBL/GenBank/DDBJ whole genome shotgun (WGS) entry which is preliminary data.</text>
</comment>
<evidence type="ECO:0000256" key="5">
    <source>
        <dbReference type="ARBA" id="ARBA00022803"/>
    </source>
</evidence>
<keyword evidence="6 9" id="KW-0175">Coiled coil</keyword>
<evidence type="ECO:0000256" key="9">
    <source>
        <dbReference type="SAM" id="Coils"/>
    </source>
</evidence>
<comment type="subunit">
    <text evidence="2">Directly interacts with tubulin-gamma; this interaction determines centrosomal localization.</text>
</comment>
<feature type="compositionally biased region" description="Low complexity" evidence="10">
    <location>
        <begin position="1"/>
        <end position="12"/>
    </location>
</feature>
<dbReference type="AlphaFoldDB" id="A0AA88GF19"/>
<dbReference type="GO" id="GO:0070507">
    <property type="term" value="P:regulation of microtubule cytoskeleton organization"/>
    <property type="evidence" value="ECO:0007669"/>
    <property type="project" value="InterPro"/>
</dbReference>
<feature type="region of interest" description="Disordered" evidence="10">
    <location>
        <begin position="1"/>
        <end position="49"/>
    </location>
</feature>
<dbReference type="EMBL" id="PYSW02000055">
    <property type="protein sequence ID" value="KAG2373394.1"/>
    <property type="molecule type" value="Genomic_DNA"/>
</dbReference>
<dbReference type="GO" id="GO:0043015">
    <property type="term" value="F:gamma-tubulin binding"/>
    <property type="evidence" value="ECO:0007669"/>
    <property type="project" value="InterPro"/>
</dbReference>
<name>A0AA88GF19_NAELO</name>
<comment type="function">
    <text evidence="8">Plays a role in the organization of both preexisting and nascent microtubules in interphase cells. During mitosis, required for the organization and orientation of the mitotic spindle.</text>
</comment>
<gene>
    <name evidence="11" type="ORF">C9374_012133</name>
</gene>
<dbReference type="GO" id="GO:0060271">
    <property type="term" value="P:cilium assembly"/>
    <property type="evidence" value="ECO:0007669"/>
    <property type="project" value="InterPro"/>
</dbReference>
<feature type="coiled-coil region" evidence="9">
    <location>
        <begin position="465"/>
        <end position="597"/>
    </location>
</feature>
<dbReference type="Proteomes" id="UP000816034">
    <property type="component" value="Unassembled WGS sequence"/>
</dbReference>
<keyword evidence="12" id="KW-1185">Reference proteome</keyword>
<evidence type="ECO:0000313" key="12">
    <source>
        <dbReference type="Proteomes" id="UP000816034"/>
    </source>
</evidence>
<dbReference type="PANTHER" id="PTHR14594:SF1">
    <property type="entry name" value="CENTROSOMAL PROTEIN OF 70 KDA"/>
    <property type="match status" value="1"/>
</dbReference>
<evidence type="ECO:0000256" key="1">
    <source>
        <dbReference type="ARBA" id="ARBA00004300"/>
    </source>
</evidence>
<evidence type="ECO:0000256" key="10">
    <source>
        <dbReference type="SAM" id="MobiDB-lite"/>
    </source>
</evidence>